<keyword evidence="1" id="KW-0732">Signal</keyword>
<reference evidence="2 3" key="1">
    <citation type="submission" date="2016-10" db="EMBL/GenBank/DDBJ databases">
        <authorList>
            <person name="de Groot N.N."/>
        </authorList>
    </citation>
    <scope>NUCLEOTIDE SEQUENCE [LARGE SCALE GENOMIC DNA]</scope>
    <source>
        <strain evidence="2 3">DSM 29340</strain>
    </source>
</reference>
<dbReference type="AlphaFoldDB" id="A0A1H6T4E8"/>
<gene>
    <name evidence="2" type="ORF">SAMN05444007_102199</name>
</gene>
<dbReference type="RefSeq" id="WP_177175375.1">
    <property type="nucleotide sequence ID" value="NZ_BMGV01000002.1"/>
</dbReference>
<protein>
    <submittedName>
        <fullName evidence="2">Uncharacterized protein</fullName>
    </submittedName>
</protein>
<accession>A0A1H6T4E8</accession>
<dbReference type="STRING" id="1227549.SAMN05444007_102199"/>
<keyword evidence="3" id="KW-1185">Reference proteome</keyword>
<feature type="signal peptide" evidence="1">
    <location>
        <begin position="1"/>
        <end position="26"/>
    </location>
</feature>
<dbReference type="Proteomes" id="UP000199379">
    <property type="component" value="Unassembled WGS sequence"/>
</dbReference>
<proteinExistence type="predicted"/>
<name>A0A1H6T4E8_9RHOB</name>
<evidence type="ECO:0000313" key="2">
    <source>
        <dbReference type="EMBL" id="SEI71957.1"/>
    </source>
</evidence>
<sequence>MLKRISTLVLCAALTAALVPAPPAQAATGEISRACRISDRPAATPRLCRCIQRVANQTLNRSERRKAARFFSDPHRAQEIKMSDRGNDERFWKRYEAFGELAQAVCR</sequence>
<evidence type="ECO:0000256" key="1">
    <source>
        <dbReference type="SAM" id="SignalP"/>
    </source>
</evidence>
<dbReference type="EMBL" id="FNYD01000002">
    <property type="protein sequence ID" value="SEI71957.1"/>
    <property type="molecule type" value="Genomic_DNA"/>
</dbReference>
<organism evidence="2 3">
    <name type="scientific">Cribrihabitans marinus</name>
    <dbReference type="NCBI Taxonomy" id="1227549"/>
    <lineage>
        <taxon>Bacteria</taxon>
        <taxon>Pseudomonadati</taxon>
        <taxon>Pseudomonadota</taxon>
        <taxon>Alphaproteobacteria</taxon>
        <taxon>Rhodobacterales</taxon>
        <taxon>Paracoccaceae</taxon>
        <taxon>Cribrihabitans</taxon>
    </lineage>
</organism>
<evidence type="ECO:0000313" key="3">
    <source>
        <dbReference type="Proteomes" id="UP000199379"/>
    </source>
</evidence>
<feature type="chain" id="PRO_5011547845" evidence="1">
    <location>
        <begin position="27"/>
        <end position="107"/>
    </location>
</feature>